<sequence length="181" mass="20167">MVCGRSRSTLTPCPLKMGCLLKYLWGLLKLQSDNLKVLDSGFTTDTAASFHNLTASTQYIVKVFVVTISGWNPQAYLSINTSSSDTVPEAVRDLTVYKRGRNMLGLRWAAPEATYGKLKSFTVTHTMGNDVISHTVEPTSCIVWPNLFCNTINNLRPNRRYNITVRARNVVVDEDGTEAFV</sequence>
<dbReference type="Gene3D" id="2.60.40.10">
    <property type="entry name" value="Immunoglobulins"/>
    <property type="match status" value="1"/>
</dbReference>
<dbReference type="SUPFAM" id="SSF49265">
    <property type="entry name" value="Fibronectin type III"/>
    <property type="match status" value="1"/>
</dbReference>
<name>A0A1B6KWS4_9HEMI</name>
<dbReference type="InterPro" id="IPR003961">
    <property type="entry name" value="FN3_dom"/>
</dbReference>
<dbReference type="EMBL" id="GEBQ01024089">
    <property type="protein sequence ID" value="JAT15888.1"/>
    <property type="molecule type" value="Transcribed_RNA"/>
</dbReference>
<gene>
    <name evidence="2" type="ORF">g.32068</name>
</gene>
<dbReference type="PROSITE" id="PS50853">
    <property type="entry name" value="FN3"/>
    <property type="match status" value="1"/>
</dbReference>
<dbReference type="PANTHER" id="PTHR46957">
    <property type="entry name" value="CYTOKINE RECEPTOR"/>
    <property type="match status" value="1"/>
</dbReference>
<evidence type="ECO:0000259" key="1">
    <source>
        <dbReference type="PROSITE" id="PS50853"/>
    </source>
</evidence>
<proteinExistence type="predicted"/>
<dbReference type="PANTHER" id="PTHR46957:SF3">
    <property type="entry name" value="CYTOKINE RECEPTOR"/>
    <property type="match status" value="1"/>
</dbReference>
<dbReference type="InterPro" id="IPR050713">
    <property type="entry name" value="RTP_Phos/Ushers"/>
</dbReference>
<reference evidence="2" key="1">
    <citation type="submission" date="2015-11" db="EMBL/GenBank/DDBJ databases">
        <title>De novo transcriptome assembly of four potential Pierce s Disease insect vectors from Arizona vineyards.</title>
        <authorList>
            <person name="Tassone E.E."/>
        </authorList>
    </citation>
    <scope>NUCLEOTIDE SEQUENCE</scope>
</reference>
<dbReference type="Pfam" id="PF00041">
    <property type="entry name" value="fn3"/>
    <property type="match status" value="1"/>
</dbReference>
<accession>A0A1B6KWS4</accession>
<protein>
    <recommendedName>
        <fullName evidence="1">Fibronectin type-III domain-containing protein</fullName>
    </recommendedName>
</protein>
<organism evidence="2">
    <name type="scientific">Graphocephala atropunctata</name>
    <dbReference type="NCBI Taxonomy" id="36148"/>
    <lineage>
        <taxon>Eukaryota</taxon>
        <taxon>Metazoa</taxon>
        <taxon>Ecdysozoa</taxon>
        <taxon>Arthropoda</taxon>
        <taxon>Hexapoda</taxon>
        <taxon>Insecta</taxon>
        <taxon>Pterygota</taxon>
        <taxon>Neoptera</taxon>
        <taxon>Paraneoptera</taxon>
        <taxon>Hemiptera</taxon>
        <taxon>Auchenorrhyncha</taxon>
        <taxon>Membracoidea</taxon>
        <taxon>Cicadellidae</taxon>
        <taxon>Cicadellinae</taxon>
        <taxon>Cicadellini</taxon>
        <taxon>Graphocephala</taxon>
    </lineage>
</organism>
<dbReference type="GO" id="GO:0016020">
    <property type="term" value="C:membrane"/>
    <property type="evidence" value="ECO:0007669"/>
    <property type="project" value="UniProtKB-SubCell"/>
</dbReference>
<dbReference type="CDD" id="cd00063">
    <property type="entry name" value="FN3"/>
    <property type="match status" value="1"/>
</dbReference>
<dbReference type="InterPro" id="IPR036116">
    <property type="entry name" value="FN3_sf"/>
</dbReference>
<dbReference type="AlphaFoldDB" id="A0A1B6KWS4"/>
<feature type="domain" description="Fibronectin type-III" evidence="1">
    <location>
        <begin position="90"/>
        <end position="181"/>
    </location>
</feature>
<dbReference type="InterPro" id="IPR013783">
    <property type="entry name" value="Ig-like_fold"/>
</dbReference>
<evidence type="ECO:0000313" key="2">
    <source>
        <dbReference type="EMBL" id="JAT15888.1"/>
    </source>
</evidence>